<keyword evidence="5" id="KW-0862">Zinc</keyword>
<evidence type="ECO:0000256" key="5">
    <source>
        <dbReference type="PROSITE-ProRule" id="PRU00453"/>
    </source>
</evidence>
<proteinExistence type="predicted"/>
<dbReference type="CDD" id="cd23024">
    <property type="entry name" value="zf-HIT_ZNHIT2-3"/>
    <property type="match status" value="1"/>
</dbReference>
<evidence type="ECO:0000256" key="4">
    <source>
        <dbReference type="ARBA" id="ARBA00023136"/>
    </source>
</evidence>
<comment type="subcellular location">
    <subcellularLocation>
        <location evidence="1">Membrane</location>
        <topology evidence="1">Multi-pass membrane protein</topology>
    </subcellularLocation>
</comment>
<dbReference type="InterPro" id="IPR039646">
    <property type="entry name" value="ZNHIT2"/>
</dbReference>
<dbReference type="InterPro" id="IPR007529">
    <property type="entry name" value="Znf_HIT"/>
</dbReference>
<keyword evidence="4 7" id="KW-0472">Membrane</keyword>
<evidence type="ECO:0000313" key="9">
    <source>
        <dbReference type="EMBL" id="KAF4351093.1"/>
    </source>
</evidence>
<evidence type="ECO:0000259" key="8">
    <source>
        <dbReference type="PROSITE" id="PS51083"/>
    </source>
</evidence>
<keyword evidence="5" id="KW-0863">Zinc-finger</keyword>
<dbReference type="Pfam" id="PF04925">
    <property type="entry name" value="SHQ1"/>
    <property type="match status" value="1"/>
</dbReference>
<organism evidence="9 10">
    <name type="scientific">Cannabis sativa</name>
    <name type="common">Hemp</name>
    <name type="synonym">Marijuana</name>
    <dbReference type="NCBI Taxonomy" id="3483"/>
    <lineage>
        <taxon>Eukaryota</taxon>
        <taxon>Viridiplantae</taxon>
        <taxon>Streptophyta</taxon>
        <taxon>Embryophyta</taxon>
        <taxon>Tracheophyta</taxon>
        <taxon>Spermatophyta</taxon>
        <taxon>Magnoliopsida</taxon>
        <taxon>eudicotyledons</taxon>
        <taxon>Gunneridae</taxon>
        <taxon>Pentapetalae</taxon>
        <taxon>rosids</taxon>
        <taxon>fabids</taxon>
        <taxon>Rosales</taxon>
        <taxon>Cannabaceae</taxon>
        <taxon>Cannabis</taxon>
    </lineage>
</organism>
<feature type="region of interest" description="Disordered" evidence="6">
    <location>
        <begin position="422"/>
        <end position="443"/>
    </location>
</feature>
<keyword evidence="2 7" id="KW-0812">Transmembrane</keyword>
<evidence type="ECO:0000256" key="7">
    <source>
        <dbReference type="SAM" id="Phobius"/>
    </source>
</evidence>
<dbReference type="EMBL" id="JAATIP010000348">
    <property type="protein sequence ID" value="KAF4351093.1"/>
    <property type="molecule type" value="Genomic_DNA"/>
</dbReference>
<feature type="transmembrane region" description="Helical" evidence="7">
    <location>
        <begin position="178"/>
        <end position="200"/>
    </location>
</feature>
<dbReference type="GO" id="GO:0015743">
    <property type="term" value="P:malate transport"/>
    <property type="evidence" value="ECO:0007669"/>
    <property type="project" value="InterPro"/>
</dbReference>
<gene>
    <name evidence="9" type="ORF">F8388_013198</name>
</gene>
<dbReference type="GO" id="GO:0008270">
    <property type="term" value="F:zinc ion binding"/>
    <property type="evidence" value="ECO:0007669"/>
    <property type="project" value="UniProtKB-UniRule"/>
</dbReference>
<evidence type="ECO:0000256" key="6">
    <source>
        <dbReference type="SAM" id="MobiDB-lite"/>
    </source>
</evidence>
<comment type="caution">
    <text evidence="9">The sequence shown here is derived from an EMBL/GenBank/DDBJ whole genome shotgun (WGS) entry which is preliminary data.</text>
</comment>
<dbReference type="InterPro" id="IPR007009">
    <property type="entry name" value="Shq1_C"/>
</dbReference>
<feature type="transmembrane region" description="Helical" evidence="7">
    <location>
        <begin position="120"/>
        <end position="140"/>
    </location>
</feature>
<evidence type="ECO:0000256" key="2">
    <source>
        <dbReference type="ARBA" id="ARBA00022692"/>
    </source>
</evidence>
<sequence>MAIEKEVSGQVQWSIRINDDSTKVLAPEKGLLSKFFLGLKGLIIWIFSKPAKFFHNAWKIGCNDPRKVIHCLKVGIALTAVSFFYYMRPLYDGVGGTAMWAVMTVVVVFENTVGDKVEPFIVGVSVFILASAATFSRFIPSVKSRFDYGTMIFILTFSFVSISGYRVDKLFDLAHQRLSTIIIGTSLCILVIMTVCPIWAGQELHTLINRNMDKLGDSLDGCIADYFSGNNNKESEKSYKCVLSSKAAEDTMANFARWEPAHGRFNFRHPWNQYLEIAAAMRGCAYCIEAFNEVSSNSTSVMKELATILKTMKKSSRLDFLVEQMNTSVEELQNDLKSLPGVSTPLPLPLPENSTPKLEANDDDSSNVAASVPVSVPLMEIIPLVTLTSLLIEITVRIKSTVKSVEKLADLAHFQPMTDEKLKKSDNNKKKVIEKDQHKEEDETLRTLQRYLTPPPQSAASPPPIVLLLALASQDCSLVLAMADSIVTSDKPSTSSPLDTPRIICHVCQKQFSQYTCPRCNSRYCSLHCYKSHSLRCTESFMRENVVAELQHLQPNDETKEKMLDILKRFHSEEETEDMDEQDSTLSEETINKIMSGDQISFDDLSSEEKKQFQRAIASGELSKLIEPWEPWWLRPSARTISLSREGTQLVQPVNEEETMTSPESSLESNQTEIPPGPDTPLPPLSNLSSTQPSPLLAVHLVDIIYSYCFTLRLYNGDWKSNAAESALVVLSVSSVLGQCAQPETVLEALSYCLEQTCSPAYRQMGGLQFGLGLIDDVVSLLTLGNNALLCLLSDLQRLVQTGEKELKAEKPQKTKKVEIRNKLKLAERKIYFIMCWVHEQPSEAWSSLAAIVRAEKASASAMEYVSVPRKLDKKTEQKSKVMIEEIE</sequence>
<accession>A0A7J6DY60</accession>
<dbReference type="GO" id="GO:0016020">
    <property type="term" value="C:membrane"/>
    <property type="evidence" value="ECO:0007669"/>
    <property type="project" value="UniProtKB-SubCell"/>
</dbReference>
<feature type="region of interest" description="Disordered" evidence="6">
    <location>
        <begin position="340"/>
        <end position="365"/>
    </location>
</feature>
<dbReference type="Pfam" id="PF04438">
    <property type="entry name" value="zf-HIT"/>
    <property type="match status" value="1"/>
</dbReference>
<dbReference type="SUPFAM" id="SSF144232">
    <property type="entry name" value="HIT/MYND zinc finger-like"/>
    <property type="match status" value="1"/>
</dbReference>
<feature type="compositionally biased region" description="Pro residues" evidence="6">
    <location>
        <begin position="675"/>
        <end position="684"/>
    </location>
</feature>
<feature type="transmembrane region" description="Helical" evidence="7">
    <location>
        <begin position="146"/>
        <end position="166"/>
    </location>
</feature>
<dbReference type="PANTHER" id="PTHR15555:SF0">
    <property type="entry name" value="ZINC FINGER HIT DOMAIN-CONTAINING PROTEIN 2"/>
    <property type="match status" value="1"/>
</dbReference>
<reference evidence="9 10" key="1">
    <citation type="journal article" date="2020" name="bioRxiv">
        <title>Sequence and annotation of 42 cannabis genomes reveals extensive copy number variation in cannabinoid synthesis and pathogen resistance genes.</title>
        <authorList>
            <person name="Mckernan K.J."/>
            <person name="Helbert Y."/>
            <person name="Kane L.T."/>
            <person name="Ebling H."/>
            <person name="Zhang L."/>
            <person name="Liu B."/>
            <person name="Eaton Z."/>
            <person name="Mclaughlin S."/>
            <person name="Kingan S."/>
            <person name="Baybayan P."/>
            <person name="Concepcion G."/>
            <person name="Jordan M."/>
            <person name="Riva A."/>
            <person name="Barbazuk W."/>
            <person name="Harkins T."/>
        </authorList>
    </citation>
    <scope>NUCLEOTIDE SEQUENCE [LARGE SCALE GENOMIC DNA]</scope>
    <source>
        <strain evidence="10">cv. Jamaican Lion 4</strain>
        <tissue evidence="9">Leaf</tissue>
    </source>
</reference>
<dbReference type="PANTHER" id="PTHR15555">
    <property type="entry name" value="ZINC FINGER HIT DOMAIN CONTAINING PROTEIN 2 PROTEIN FON -RELATED"/>
    <property type="match status" value="1"/>
</dbReference>
<dbReference type="AlphaFoldDB" id="A0A7J6DY60"/>
<feature type="transmembrane region" description="Helical" evidence="7">
    <location>
        <begin position="68"/>
        <end position="87"/>
    </location>
</feature>
<keyword evidence="3 7" id="KW-1133">Transmembrane helix</keyword>
<dbReference type="PROSITE" id="PS51083">
    <property type="entry name" value="ZF_HIT"/>
    <property type="match status" value="1"/>
</dbReference>
<dbReference type="InterPro" id="IPR020966">
    <property type="entry name" value="ALMT"/>
</dbReference>
<feature type="transmembrane region" description="Helical" evidence="7">
    <location>
        <begin position="93"/>
        <end position="113"/>
    </location>
</feature>
<protein>
    <recommendedName>
        <fullName evidence="8">HIT-type domain-containing protein</fullName>
    </recommendedName>
</protein>
<dbReference type="Gene3D" id="3.30.60.190">
    <property type="match status" value="1"/>
</dbReference>
<evidence type="ECO:0000313" key="10">
    <source>
        <dbReference type="Proteomes" id="UP000525078"/>
    </source>
</evidence>
<feature type="domain" description="HIT-type" evidence="8">
    <location>
        <begin position="505"/>
        <end position="537"/>
    </location>
</feature>
<evidence type="ECO:0000256" key="3">
    <source>
        <dbReference type="ARBA" id="ARBA00022989"/>
    </source>
</evidence>
<keyword evidence="5" id="KW-0479">Metal-binding</keyword>
<name>A0A7J6DY60_CANSA</name>
<feature type="region of interest" description="Disordered" evidence="6">
    <location>
        <begin position="646"/>
        <end position="688"/>
    </location>
</feature>
<dbReference type="Pfam" id="PF11744">
    <property type="entry name" value="ALMT"/>
    <property type="match status" value="1"/>
</dbReference>
<dbReference type="Proteomes" id="UP000525078">
    <property type="component" value="Unassembled WGS sequence"/>
</dbReference>
<feature type="compositionally biased region" description="Polar residues" evidence="6">
    <location>
        <begin position="660"/>
        <end position="673"/>
    </location>
</feature>
<evidence type="ECO:0000256" key="1">
    <source>
        <dbReference type="ARBA" id="ARBA00004141"/>
    </source>
</evidence>